<dbReference type="PANTHER" id="PTHR43331:SF1">
    <property type="entry name" value="HOMOSERINE DEHYDROGENASE"/>
    <property type="match status" value="1"/>
</dbReference>
<evidence type="ECO:0000256" key="5">
    <source>
        <dbReference type="ARBA" id="ARBA00013376"/>
    </source>
</evidence>
<keyword evidence="8" id="KW-0560">Oxidoreductase</keyword>
<dbReference type="PROSITE" id="PS01042">
    <property type="entry name" value="HOMOSER_DHGENASE"/>
    <property type="match status" value="1"/>
</dbReference>
<feature type="binding site" evidence="11">
    <location>
        <position position="79"/>
    </location>
    <ligand>
        <name>NADPH</name>
        <dbReference type="ChEBI" id="CHEBI:57783"/>
    </ligand>
</feature>
<evidence type="ECO:0000256" key="8">
    <source>
        <dbReference type="ARBA" id="ARBA00023002"/>
    </source>
</evidence>
<reference evidence="14 15" key="1">
    <citation type="submission" date="2018-05" db="EMBL/GenBank/DDBJ databases">
        <title>Complete Genome Sequences of Extremely Thermoacidophilic, Metal-Mobilizing Type-Strain Members of the Archaeal Family Sulfolobaceae: Acidianus brierleyi DSM-1651T, Acidianus sulfidivorans DSM-18786T, Metallosphaera hakonensis DSM-7519T, and Metallosphaera prunae DSM-10039T.</title>
        <authorList>
            <person name="Counts J.A."/>
            <person name="Kelly R.M."/>
        </authorList>
    </citation>
    <scope>NUCLEOTIDE SEQUENCE [LARGE SCALE GENOMIC DNA]</scope>
    <source>
        <strain evidence="14 15">JP7</strain>
    </source>
</reference>
<keyword evidence="9" id="KW-0486">Methionine biosynthesis</keyword>
<comment type="similarity">
    <text evidence="3">Belongs to the homoserine dehydrogenase family.</text>
</comment>
<dbReference type="UniPathway" id="UPA00050">
    <property type="reaction ID" value="UER00063"/>
</dbReference>
<keyword evidence="11" id="KW-0521">NADP</keyword>
<evidence type="ECO:0000259" key="12">
    <source>
        <dbReference type="Pfam" id="PF00742"/>
    </source>
</evidence>
<feature type="binding site" evidence="11">
    <location>
        <position position="103"/>
    </location>
    <ligand>
        <name>NADPH</name>
        <dbReference type="ChEBI" id="CHEBI:57783"/>
    </ligand>
</feature>
<dbReference type="UniPathway" id="UPA00051">
    <property type="reaction ID" value="UER00465"/>
</dbReference>
<dbReference type="Pfam" id="PF03447">
    <property type="entry name" value="NAD_binding_3"/>
    <property type="match status" value="1"/>
</dbReference>
<dbReference type="RefSeq" id="WP_110380427.1">
    <property type="nucleotide sequence ID" value="NZ_CP029288.2"/>
</dbReference>
<dbReference type="GO" id="GO:0009086">
    <property type="term" value="P:methionine biosynthetic process"/>
    <property type="evidence" value="ECO:0007669"/>
    <property type="project" value="UniProtKB-KW"/>
</dbReference>
<evidence type="ECO:0000256" key="1">
    <source>
        <dbReference type="ARBA" id="ARBA00005056"/>
    </source>
</evidence>
<evidence type="ECO:0000256" key="6">
    <source>
        <dbReference type="ARBA" id="ARBA00022605"/>
    </source>
</evidence>
<evidence type="ECO:0000256" key="7">
    <source>
        <dbReference type="ARBA" id="ARBA00022697"/>
    </source>
</evidence>
<evidence type="ECO:0000256" key="3">
    <source>
        <dbReference type="ARBA" id="ARBA00006753"/>
    </source>
</evidence>
<feature type="domain" description="Aspartate/homoserine dehydrogenase NAD-binding" evidence="13">
    <location>
        <begin position="7"/>
        <end position="126"/>
    </location>
</feature>
<dbReference type="InterPro" id="IPR005106">
    <property type="entry name" value="Asp/hSer_DH_NAD-bd"/>
</dbReference>
<dbReference type="InterPro" id="IPR001342">
    <property type="entry name" value="HDH_cat"/>
</dbReference>
<dbReference type="SUPFAM" id="SSF51735">
    <property type="entry name" value="NAD(P)-binding Rossmann-fold domains"/>
    <property type="match status" value="1"/>
</dbReference>
<dbReference type="Gene3D" id="3.30.360.10">
    <property type="entry name" value="Dihydrodipicolinate Reductase, domain 2"/>
    <property type="match status" value="1"/>
</dbReference>
<dbReference type="Pfam" id="PF00742">
    <property type="entry name" value="Homoserine_dh"/>
    <property type="match status" value="1"/>
</dbReference>
<comment type="pathway">
    <text evidence="1">Amino-acid biosynthesis; L-threonine biosynthesis; L-threonine from L-aspartate: step 3/5.</text>
</comment>
<gene>
    <name evidence="14" type="ORF">DFR86_08215</name>
</gene>
<evidence type="ECO:0000256" key="2">
    <source>
        <dbReference type="ARBA" id="ARBA00005062"/>
    </source>
</evidence>
<sequence>MKILLMGFGNVGKAFRKLVNEKNRAKELENVRIVGIMNTKGLMLGDNEIFRVDKKVDVIQAIDETQPDVIVDTMSANYTNGEPSLSLYLEAIHRGINIITTNKAPLALKFSEIMKEAEKHNVKVMFQATVMSGTPSINLYRVIPGTKVLRIKGILNGTTNYILSRMYEGLDYDVALKEAQEKGYAERNPELDINGFDAAGKITILSNVYFGKNITIKDVKFEGIKNVNSELISKTKERGTKIKLIAYSDEKEVYVKPLEVEKNDPLYNVDGVLNALEIETDIQNITIIGPGAGPVNAAYGALADLILLIRKE</sequence>
<evidence type="ECO:0000313" key="14">
    <source>
        <dbReference type="EMBL" id="AWR97537.1"/>
    </source>
</evidence>
<dbReference type="AlphaFoldDB" id="A0A2U9INF9"/>
<dbReference type="EMBL" id="CP029288">
    <property type="protein sequence ID" value="AWR97537.1"/>
    <property type="molecule type" value="Genomic_DNA"/>
</dbReference>
<dbReference type="InterPro" id="IPR036291">
    <property type="entry name" value="NAD(P)-bd_dom_sf"/>
</dbReference>
<comment type="pathway">
    <text evidence="2">Amino-acid biosynthesis; L-methionine biosynthesis via de novo pathway; L-homoserine from L-aspartate: step 3/3.</text>
</comment>
<keyword evidence="6" id="KW-0028">Amino-acid biosynthesis</keyword>
<dbReference type="NCBIfam" id="NF004976">
    <property type="entry name" value="PRK06349.1"/>
    <property type="match status" value="1"/>
</dbReference>
<evidence type="ECO:0000256" key="4">
    <source>
        <dbReference type="ARBA" id="ARBA00013213"/>
    </source>
</evidence>
<organism evidence="14 15">
    <name type="scientific">Acidianus sulfidivorans JP7</name>
    <dbReference type="NCBI Taxonomy" id="619593"/>
    <lineage>
        <taxon>Archaea</taxon>
        <taxon>Thermoproteota</taxon>
        <taxon>Thermoprotei</taxon>
        <taxon>Sulfolobales</taxon>
        <taxon>Sulfolobaceae</taxon>
        <taxon>Acidianus</taxon>
    </lineage>
</organism>
<dbReference type="PANTHER" id="PTHR43331">
    <property type="entry name" value="HOMOSERINE DEHYDROGENASE"/>
    <property type="match status" value="1"/>
</dbReference>
<dbReference type="Gene3D" id="3.40.50.720">
    <property type="entry name" value="NAD(P)-binding Rossmann-like Domain"/>
    <property type="match status" value="1"/>
</dbReference>
<evidence type="ECO:0000259" key="13">
    <source>
        <dbReference type="Pfam" id="PF03447"/>
    </source>
</evidence>
<proteinExistence type="inferred from homology"/>
<dbReference type="FunFam" id="3.30.360.10:FF:000005">
    <property type="entry name" value="Homoserine dehydrogenase"/>
    <property type="match status" value="1"/>
</dbReference>
<dbReference type="Proteomes" id="UP000248410">
    <property type="component" value="Chromosome"/>
</dbReference>
<dbReference type="EC" id="1.1.1.3" evidence="4"/>
<dbReference type="SUPFAM" id="SSF55347">
    <property type="entry name" value="Glyceraldehyde-3-phosphate dehydrogenase-like, C-terminal domain"/>
    <property type="match status" value="1"/>
</dbReference>
<keyword evidence="15" id="KW-1185">Reference proteome</keyword>
<protein>
    <recommendedName>
        <fullName evidence="5">Homoserine dehydrogenase</fullName>
        <ecNumber evidence="4">1.1.1.3</ecNumber>
    </recommendedName>
</protein>
<dbReference type="GO" id="GO:0050661">
    <property type="term" value="F:NADP binding"/>
    <property type="evidence" value="ECO:0007669"/>
    <property type="project" value="InterPro"/>
</dbReference>
<keyword evidence="7" id="KW-0791">Threonine biosynthesis</keyword>
<feature type="active site" description="Proton donor" evidence="10">
    <location>
        <position position="201"/>
    </location>
</feature>
<dbReference type="GeneID" id="36837946"/>
<evidence type="ECO:0000256" key="11">
    <source>
        <dbReference type="PIRSR" id="PIRSR036497-2"/>
    </source>
</evidence>
<feature type="binding site" evidence="11">
    <location>
        <position position="186"/>
    </location>
    <ligand>
        <name>L-homoserine</name>
        <dbReference type="ChEBI" id="CHEBI:57476"/>
    </ligand>
</feature>
<feature type="domain" description="Homoserine dehydrogenase catalytic" evidence="12">
    <location>
        <begin position="141"/>
        <end position="306"/>
    </location>
</feature>
<feature type="binding site" evidence="11">
    <location>
        <begin position="7"/>
        <end position="12"/>
    </location>
    <ligand>
        <name>NADP(+)</name>
        <dbReference type="ChEBI" id="CHEBI:58349"/>
    </ligand>
</feature>
<dbReference type="OrthoDB" id="4488at2157"/>
<dbReference type="InterPro" id="IPR019811">
    <property type="entry name" value="HDH_CS"/>
</dbReference>
<dbReference type="GO" id="GO:0009088">
    <property type="term" value="P:threonine biosynthetic process"/>
    <property type="evidence" value="ECO:0007669"/>
    <property type="project" value="UniProtKB-UniPathway"/>
</dbReference>
<evidence type="ECO:0000313" key="15">
    <source>
        <dbReference type="Proteomes" id="UP000248410"/>
    </source>
</evidence>
<evidence type="ECO:0000256" key="10">
    <source>
        <dbReference type="PIRSR" id="PIRSR036497-1"/>
    </source>
</evidence>
<dbReference type="PIRSF" id="PIRSF036497">
    <property type="entry name" value="HDH_short"/>
    <property type="match status" value="1"/>
</dbReference>
<name>A0A2U9INF9_9CREN</name>
<dbReference type="InterPro" id="IPR022697">
    <property type="entry name" value="HDH_short"/>
</dbReference>
<evidence type="ECO:0000256" key="9">
    <source>
        <dbReference type="ARBA" id="ARBA00023167"/>
    </source>
</evidence>
<dbReference type="GO" id="GO:0004412">
    <property type="term" value="F:homoserine dehydrogenase activity"/>
    <property type="evidence" value="ECO:0007669"/>
    <property type="project" value="UniProtKB-EC"/>
</dbReference>
<accession>A0A2U9INF9</accession>
<dbReference type="KEGG" id="asul:DFR86_08215"/>